<dbReference type="InterPro" id="IPR001214">
    <property type="entry name" value="SET_dom"/>
</dbReference>
<dbReference type="AlphaFoldDB" id="W7I7J1"/>
<dbReference type="PANTHER" id="PTHR47643:SF2">
    <property type="entry name" value="TPR DOMAIN PROTEIN (AFU_ORTHOLOGUE AFUA_5G12710)"/>
    <property type="match status" value="1"/>
</dbReference>
<dbReference type="Pfam" id="PF00856">
    <property type="entry name" value="SET"/>
    <property type="match status" value="1"/>
</dbReference>
<dbReference type="HOGENOM" id="CLU_009043_2_0_1"/>
<dbReference type="InterPro" id="IPR011990">
    <property type="entry name" value="TPR-like_helical_dom_sf"/>
</dbReference>
<sequence>MAPHPSQLVDGPMGGRVLQLTTEERQHLFMQQMLAEQARAITGQKPRVKHTLAQLLTDLNSRTLDTDGFCVNNTAYRSVEFDTMDSYLPSRAGISQLTEIRISNLTIETRHRGRYIVVQVAGDAKVLTCVNVVVEGCDGRHTQMQVYNLPRWKTYTQMFLKGQVVLVKEPFYKVSSTGIPSLRVDHFSDMVFLEGGDNLMPGAWSVGAGAMSAAACEGLGNLAMTQGIMQMNEAIRWYTKGLQRGPDAALKVSLLLNRCMARLYREEFELAVRDCDGALAIDEHNEKALFRKSRALYFLGDFKRSGNALMRILKRNPTSVEAKQELVVMRKRVMEELTGNYNFTAMVKLARENQSALSYDFADYTVPVQVGASKVSGRGLFTKKDVKAGDLLCCCRAFVNCHEKDNGISLKVNTQELTVTRQPGAHVAEFMLDKLRRIPSLLPEVMRLCNHVDPGVSTGGQAQPEVVNIENPIIDSFIIKDIARINGFSSHSYFDEFPGLRPASAASWSQRRPRTEENPFDPNAGIWILPSFANHSCVPNARHVIIGDMFVLRAAIDMPEDTEILISYTDPSLDFERRQTMLKTSWGFTCTCDLCHCEHMSATGPAKETRDQALHKIEEIMTRMASDGPTVEDAQTLKEEISALEKGYMFPATVVPRPVVGAQLLRLYSYYVALGMQQEAIAALHAVPGAFGALFDFIEGELQVFHLGWPHPDLVMAYARLAATTGLCPGPVADGWMNVAKTAYKIVAGEDETFEETFGELFAKIQGEGRGEVERMEEDTSA</sequence>
<dbReference type="OrthoDB" id="438641at2759"/>
<dbReference type="PANTHER" id="PTHR47643">
    <property type="entry name" value="TPR DOMAIN PROTEIN (AFU_ORTHOLOGUE AFUA_5G12710)"/>
    <property type="match status" value="1"/>
</dbReference>
<protein>
    <recommendedName>
        <fullName evidence="1">SET domain-containing protein</fullName>
    </recommendedName>
</protein>
<evidence type="ECO:0000313" key="3">
    <source>
        <dbReference type="Proteomes" id="UP000024837"/>
    </source>
</evidence>
<keyword evidence="3" id="KW-1185">Reference proteome</keyword>
<dbReference type="InterPro" id="IPR046341">
    <property type="entry name" value="SET_dom_sf"/>
</dbReference>
<name>W7I7J1_9PEZI</name>
<evidence type="ECO:0000313" key="2">
    <source>
        <dbReference type="EMBL" id="EWC44945.1"/>
    </source>
</evidence>
<reference evidence="2 3" key="1">
    <citation type="submission" date="2013-05" db="EMBL/GenBank/DDBJ databases">
        <title>Drechslerella stenobrocha genome reveals carnivorous origination and mechanical trapping mechanism of predatory fungi.</title>
        <authorList>
            <person name="Liu X."/>
            <person name="Zhang W."/>
            <person name="Liu K."/>
        </authorList>
    </citation>
    <scope>NUCLEOTIDE SEQUENCE [LARGE SCALE GENOMIC DNA]</scope>
    <source>
        <strain evidence="2 3">248</strain>
    </source>
</reference>
<dbReference type="Gene3D" id="2.170.270.10">
    <property type="entry name" value="SET domain"/>
    <property type="match status" value="1"/>
</dbReference>
<dbReference type="InterPro" id="IPR053209">
    <property type="entry name" value="Gramillin-biosynth_MTr"/>
</dbReference>
<dbReference type="EMBL" id="KI966433">
    <property type="protein sequence ID" value="EWC44945.1"/>
    <property type="molecule type" value="Genomic_DNA"/>
</dbReference>
<organism evidence="2 3">
    <name type="scientific">Drechslerella stenobrocha 248</name>
    <dbReference type="NCBI Taxonomy" id="1043628"/>
    <lineage>
        <taxon>Eukaryota</taxon>
        <taxon>Fungi</taxon>
        <taxon>Dikarya</taxon>
        <taxon>Ascomycota</taxon>
        <taxon>Pezizomycotina</taxon>
        <taxon>Orbiliomycetes</taxon>
        <taxon>Orbiliales</taxon>
        <taxon>Orbiliaceae</taxon>
        <taxon>Drechslerella</taxon>
    </lineage>
</organism>
<gene>
    <name evidence="2" type="ORF">DRE_01004</name>
</gene>
<dbReference type="SUPFAM" id="SSF82199">
    <property type="entry name" value="SET domain"/>
    <property type="match status" value="1"/>
</dbReference>
<accession>W7I7J1</accession>
<dbReference type="SMART" id="SM00317">
    <property type="entry name" value="SET"/>
    <property type="match status" value="1"/>
</dbReference>
<dbReference type="Gene3D" id="1.25.40.10">
    <property type="entry name" value="Tetratricopeptide repeat domain"/>
    <property type="match status" value="1"/>
</dbReference>
<dbReference type="Proteomes" id="UP000024837">
    <property type="component" value="Unassembled WGS sequence"/>
</dbReference>
<dbReference type="CDD" id="cd20071">
    <property type="entry name" value="SET_SMYD"/>
    <property type="match status" value="1"/>
</dbReference>
<dbReference type="PROSITE" id="PS50280">
    <property type="entry name" value="SET"/>
    <property type="match status" value="1"/>
</dbReference>
<dbReference type="SUPFAM" id="SSF48452">
    <property type="entry name" value="TPR-like"/>
    <property type="match status" value="1"/>
</dbReference>
<proteinExistence type="predicted"/>
<evidence type="ECO:0000259" key="1">
    <source>
        <dbReference type="PROSITE" id="PS50280"/>
    </source>
</evidence>
<feature type="domain" description="SET" evidence="1">
    <location>
        <begin position="366"/>
        <end position="569"/>
    </location>
</feature>